<organism evidence="1 2">
    <name type="scientific">Diploscapter pachys</name>
    <dbReference type="NCBI Taxonomy" id="2018661"/>
    <lineage>
        <taxon>Eukaryota</taxon>
        <taxon>Metazoa</taxon>
        <taxon>Ecdysozoa</taxon>
        <taxon>Nematoda</taxon>
        <taxon>Chromadorea</taxon>
        <taxon>Rhabditida</taxon>
        <taxon>Rhabditina</taxon>
        <taxon>Rhabditomorpha</taxon>
        <taxon>Rhabditoidea</taxon>
        <taxon>Rhabditidae</taxon>
        <taxon>Diploscapter</taxon>
    </lineage>
</organism>
<dbReference type="EMBL" id="LIAE01007415">
    <property type="protein sequence ID" value="PAV79463.1"/>
    <property type="molecule type" value="Genomic_DNA"/>
</dbReference>
<proteinExistence type="predicted"/>
<protein>
    <submittedName>
        <fullName evidence="1">Uncharacterized protein</fullName>
    </submittedName>
</protein>
<reference evidence="1 2" key="1">
    <citation type="journal article" date="2017" name="Curr. Biol.">
        <title>Genome architecture and evolution of a unichromosomal asexual nematode.</title>
        <authorList>
            <person name="Fradin H."/>
            <person name="Zegar C."/>
            <person name="Gutwein M."/>
            <person name="Lucas J."/>
            <person name="Kovtun M."/>
            <person name="Corcoran D."/>
            <person name="Baugh L.R."/>
            <person name="Kiontke K."/>
            <person name="Gunsalus K."/>
            <person name="Fitch D.H."/>
            <person name="Piano F."/>
        </authorList>
    </citation>
    <scope>NUCLEOTIDE SEQUENCE [LARGE SCALE GENOMIC DNA]</scope>
    <source>
        <strain evidence="1">PF1309</strain>
    </source>
</reference>
<name>A0A2A2L029_9BILA</name>
<sequence>MTRHFVAHAFHRRRHLDKSSSRYEVIRDVDGSKFYDPDPARSDPSISSRVESGSARINIPGGVFTMQFGLEIVGGRWSFGVPAERNATMPVEAPSTQSTTIVLMVGNRHRARSF</sequence>
<dbReference type="Proteomes" id="UP000218231">
    <property type="component" value="Unassembled WGS sequence"/>
</dbReference>
<accession>A0A2A2L029</accession>
<keyword evidence="2" id="KW-1185">Reference proteome</keyword>
<dbReference type="AlphaFoldDB" id="A0A2A2L029"/>
<evidence type="ECO:0000313" key="2">
    <source>
        <dbReference type="Proteomes" id="UP000218231"/>
    </source>
</evidence>
<evidence type="ECO:0000313" key="1">
    <source>
        <dbReference type="EMBL" id="PAV79463.1"/>
    </source>
</evidence>
<comment type="caution">
    <text evidence="1">The sequence shown here is derived from an EMBL/GenBank/DDBJ whole genome shotgun (WGS) entry which is preliminary data.</text>
</comment>
<gene>
    <name evidence="1" type="ORF">WR25_26843</name>
</gene>